<evidence type="ECO:0000256" key="1">
    <source>
        <dbReference type="SAM" id="MobiDB-lite"/>
    </source>
</evidence>
<dbReference type="Proteomes" id="UP001243989">
    <property type="component" value="Unassembled WGS sequence"/>
</dbReference>
<reference evidence="2" key="1">
    <citation type="submission" date="2021-06" db="EMBL/GenBank/DDBJ databases">
        <title>Comparative genomics, transcriptomics and evolutionary studies reveal genomic signatures of adaptation to plant cell wall in hemibiotrophic fungi.</title>
        <authorList>
            <consortium name="DOE Joint Genome Institute"/>
            <person name="Baroncelli R."/>
            <person name="Diaz J.F."/>
            <person name="Benocci T."/>
            <person name="Peng M."/>
            <person name="Battaglia E."/>
            <person name="Haridas S."/>
            <person name="Andreopoulos W."/>
            <person name="Labutti K."/>
            <person name="Pangilinan J."/>
            <person name="Floch G.L."/>
            <person name="Makela M.R."/>
            <person name="Henrissat B."/>
            <person name="Grigoriev I.V."/>
            <person name="Crouch J.A."/>
            <person name="De Vries R.P."/>
            <person name="Sukno S.A."/>
            <person name="Thon M.R."/>
        </authorList>
    </citation>
    <scope>NUCLEOTIDE SEQUENCE</scope>
    <source>
        <strain evidence="2">CBS 102054</strain>
    </source>
</reference>
<evidence type="ECO:0000313" key="3">
    <source>
        <dbReference type="Proteomes" id="UP001243989"/>
    </source>
</evidence>
<feature type="region of interest" description="Disordered" evidence="1">
    <location>
        <begin position="139"/>
        <end position="162"/>
    </location>
</feature>
<keyword evidence="3" id="KW-1185">Reference proteome</keyword>
<dbReference type="EMBL" id="JAHMHQ010000029">
    <property type="protein sequence ID" value="KAK1623333.1"/>
    <property type="molecule type" value="Genomic_DNA"/>
</dbReference>
<dbReference type="GeneID" id="85466462"/>
<organism evidence="2 3">
    <name type="scientific">Colletotrichum phormii</name>
    <dbReference type="NCBI Taxonomy" id="359342"/>
    <lineage>
        <taxon>Eukaryota</taxon>
        <taxon>Fungi</taxon>
        <taxon>Dikarya</taxon>
        <taxon>Ascomycota</taxon>
        <taxon>Pezizomycotina</taxon>
        <taxon>Sordariomycetes</taxon>
        <taxon>Hypocreomycetidae</taxon>
        <taxon>Glomerellales</taxon>
        <taxon>Glomerellaceae</taxon>
        <taxon>Colletotrichum</taxon>
        <taxon>Colletotrichum acutatum species complex</taxon>
    </lineage>
</organism>
<proteinExistence type="predicted"/>
<feature type="region of interest" description="Disordered" evidence="1">
    <location>
        <begin position="76"/>
        <end position="99"/>
    </location>
</feature>
<comment type="caution">
    <text evidence="2">The sequence shown here is derived from an EMBL/GenBank/DDBJ whole genome shotgun (WGS) entry which is preliminary data.</text>
</comment>
<protein>
    <submittedName>
        <fullName evidence="2">Uncharacterized protein</fullName>
    </submittedName>
</protein>
<gene>
    <name evidence="2" type="ORF">BDP81DRAFT_120630</name>
</gene>
<accession>A0AAI9ZEZ8</accession>
<dbReference type="RefSeq" id="XP_060439328.1">
    <property type="nucleotide sequence ID" value="XM_060581600.1"/>
</dbReference>
<sequence length="182" mass="20855">MAHVVRGGIFHHWQRGRESEILREKKKTQQGANLHLTHGVCEFEHCGQEVTALIRKRAFQQISFFGWQETSRRKYTKRREDNRANRPHKTSNNFVWARGSTPRGESAEPWVFWTGGSARVGSKRRDGVADYSTLFGRLRRPRHRASGGSPRSSKTRRDGVPSITSPLAQSFLCLFMVGQVVH</sequence>
<name>A0AAI9ZEZ8_9PEZI</name>
<evidence type="ECO:0000313" key="2">
    <source>
        <dbReference type="EMBL" id="KAK1623333.1"/>
    </source>
</evidence>
<dbReference type="AlphaFoldDB" id="A0AAI9ZEZ8"/>